<comment type="similarity">
    <text evidence="2 7">Belongs to the group II decarboxylase family.</text>
</comment>
<evidence type="ECO:0000256" key="6">
    <source>
        <dbReference type="PIRSR" id="PIRSR602129-50"/>
    </source>
</evidence>
<evidence type="ECO:0000256" key="2">
    <source>
        <dbReference type="ARBA" id="ARBA00009533"/>
    </source>
</evidence>
<dbReference type="Gene3D" id="3.40.640.10">
    <property type="entry name" value="Type I PLP-dependent aspartate aminotransferase-like (Major domain)"/>
    <property type="match status" value="1"/>
</dbReference>
<feature type="modified residue" description="N6-(pyridoxal phosphate)lysine" evidence="6">
    <location>
        <position position="130"/>
    </location>
</feature>
<accession>A0A914UT29</accession>
<name>A0A914UT29_9BILA</name>
<dbReference type="InterPro" id="IPR015421">
    <property type="entry name" value="PyrdxlP-dep_Trfase_major"/>
</dbReference>
<evidence type="ECO:0000313" key="8">
    <source>
        <dbReference type="Proteomes" id="UP000887566"/>
    </source>
</evidence>
<dbReference type="InterPro" id="IPR015422">
    <property type="entry name" value="PyrdxlP-dep_Trfase_small"/>
</dbReference>
<evidence type="ECO:0000256" key="4">
    <source>
        <dbReference type="ARBA" id="ARBA00022898"/>
    </source>
</evidence>
<dbReference type="GO" id="GO:0009449">
    <property type="term" value="P:gamma-aminobutyric acid biosynthetic process"/>
    <property type="evidence" value="ECO:0007669"/>
    <property type="project" value="TreeGrafter"/>
</dbReference>
<dbReference type="SUPFAM" id="SSF53383">
    <property type="entry name" value="PLP-dependent transferases"/>
    <property type="match status" value="1"/>
</dbReference>
<sequence>MADIPTLCTFTSVDSHYSIKSASAVLGIGADNCFNIPTDRVGKMIPEALEAKIVECKRDGLHPFFVCATAGTTVYGAWDPIPQIADICEKHNIWLHVDAAWGGGLLLSPEHRYRLNGIERANSVTWNPHKLMGALLQCSATLIRQDGLLFQTNQMSADYLFQQDKPYDVSFDTGDKAMQCGRHNDTFKLWLMWKSKGMTGYAKQINRLMDLAAYFTAKIKQTPGYEMVVEDPEYLNICFWYVPPSLRGFDPAEKKARLEKIAPKIKAKMMERGTTMVGYQPDKDRPNFFRMIISNQAITREDLDFLIEEIITIGKDL</sequence>
<dbReference type="InterPro" id="IPR015424">
    <property type="entry name" value="PyrdxlP-dep_Trfase"/>
</dbReference>
<dbReference type="AlphaFoldDB" id="A0A914UT29"/>
<evidence type="ECO:0000313" key="9">
    <source>
        <dbReference type="WBParaSite" id="PSAMB.scaffold12382size2791.g34821.t1"/>
    </source>
</evidence>
<dbReference type="GO" id="GO:0030170">
    <property type="term" value="F:pyridoxal phosphate binding"/>
    <property type="evidence" value="ECO:0007669"/>
    <property type="project" value="InterPro"/>
</dbReference>
<evidence type="ECO:0000256" key="3">
    <source>
        <dbReference type="ARBA" id="ARBA00022793"/>
    </source>
</evidence>
<keyword evidence="5 7" id="KW-0456">Lyase</keyword>
<keyword evidence="3" id="KW-0210">Decarboxylase</keyword>
<dbReference type="PANTHER" id="PTHR45677:SF10">
    <property type="entry name" value="GLUTAMATE DECARBOXYLASE"/>
    <property type="match status" value="1"/>
</dbReference>
<protein>
    <submittedName>
        <fullName evidence="9">Glutamate decarboxylase</fullName>
    </submittedName>
</protein>
<dbReference type="Proteomes" id="UP000887566">
    <property type="component" value="Unplaced"/>
</dbReference>
<evidence type="ECO:0000256" key="5">
    <source>
        <dbReference type="ARBA" id="ARBA00023239"/>
    </source>
</evidence>
<evidence type="ECO:0000256" key="1">
    <source>
        <dbReference type="ARBA" id="ARBA00001933"/>
    </source>
</evidence>
<proteinExistence type="inferred from homology"/>
<comment type="cofactor">
    <cofactor evidence="1 6 7">
        <name>pyridoxal 5'-phosphate</name>
        <dbReference type="ChEBI" id="CHEBI:597326"/>
    </cofactor>
</comment>
<evidence type="ECO:0000256" key="7">
    <source>
        <dbReference type="RuleBase" id="RU000382"/>
    </source>
</evidence>
<dbReference type="GO" id="GO:0005737">
    <property type="term" value="C:cytoplasm"/>
    <property type="evidence" value="ECO:0007669"/>
    <property type="project" value="TreeGrafter"/>
</dbReference>
<dbReference type="Gene3D" id="3.90.1150.10">
    <property type="entry name" value="Aspartate Aminotransferase, domain 1"/>
    <property type="match status" value="1"/>
</dbReference>
<dbReference type="PANTHER" id="PTHR45677">
    <property type="entry name" value="GLUTAMATE DECARBOXYLASE-RELATED"/>
    <property type="match status" value="1"/>
</dbReference>
<keyword evidence="4 6" id="KW-0663">Pyridoxal phosphate</keyword>
<dbReference type="InterPro" id="IPR002129">
    <property type="entry name" value="PyrdxlP-dep_de-COase"/>
</dbReference>
<dbReference type="WBParaSite" id="PSAMB.scaffold12382size2791.g34821.t1">
    <property type="protein sequence ID" value="PSAMB.scaffold12382size2791.g34821.t1"/>
    <property type="gene ID" value="PSAMB.scaffold12382size2791.g34821"/>
</dbReference>
<reference evidence="9" key="1">
    <citation type="submission" date="2022-11" db="UniProtKB">
        <authorList>
            <consortium name="WormBaseParasite"/>
        </authorList>
    </citation>
    <scope>IDENTIFICATION</scope>
</reference>
<dbReference type="Pfam" id="PF00282">
    <property type="entry name" value="Pyridoxal_deC"/>
    <property type="match status" value="1"/>
</dbReference>
<keyword evidence="8" id="KW-1185">Reference proteome</keyword>
<dbReference type="GO" id="GO:0004351">
    <property type="term" value="F:glutamate decarboxylase activity"/>
    <property type="evidence" value="ECO:0007669"/>
    <property type="project" value="TreeGrafter"/>
</dbReference>
<organism evidence="8 9">
    <name type="scientific">Plectus sambesii</name>
    <dbReference type="NCBI Taxonomy" id="2011161"/>
    <lineage>
        <taxon>Eukaryota</taxon>
        <taxon>Metazoa</taxon>
        <taxon>Ecdysozoa</taxon>
        <taxon>Nematoda</taxon>
        <taxon>Chromadorea</taxon>
        <taxon>Plectida</taxon>
        <taxon>Plectina</taxon>
        <taxon>Plectoidea</taxon>
        <taxon>Plectidae</taxon>
        <taxon>Plectus</taxon>
    </lineage>
</organism>